<dbReference type="EMBL" id="OX451736">
    <property type="protein sequence ID" value="CAI8587105.1"/>
    <property type="molecule type" value="Genomic_DNA"/>
</dbReference>
<evidence type="ECO:0000313" key="1">
    <source>
        <dbReference type="EMBL" id="CAI8587105.1"/>
    </source>
</evidence>
<protein>
    <submittedName>
        <fullName evidence="1">Uncharacterized protein</fullName>
    </submittedName>
</protein>
<sequence>METVGGQKERAGFRSIARTEGGRDPLAVQADSSVAASGDACSAARLRCVGGQKFGGGAVAVNAVARVETSDAAVIDEIRLIRGRFEFSVLDMISFSSNLALFNLLSVVDLLKGCVMQVNCFSRNQEQPKPQFE</sequence>
<name>A0AAV0YLY9_VICFA</name>
<gene>
    <name evidence="1" type="ORF">VFH_I284200</name>
</gene>
<organism evidence="1 2">
    <name type="scientific">Vicia faba</name>
    <name type="common">Broad bean</name>
    <name type="synonym">Faba vulgaris</name>
    <dbReference type="NCBI Taxonomy" id="3906"/>
    <lineage>
        <taxon>Eukaryota</taxon>
        <taxon>Viridiplantae</taxon>
        <taxon>Streptophyta</taxon>
        <taxon>Embryophyta</taxon>
        <taxon>Tracheophyta</taxon>
        <taxon>Spermatophyta</taxon>
        <taxon>Magnoliopsida</taxon>
        <taxon>eudicotyledons</taxon>
        <taxon>Gunneridae</taxon>
        <taxon>Pentapetalae</taxon>
        <taxon>rosids</taxon>
        <taxon>fabids</taxon>
        <taxon>Fabales</taxon>
        <taxon>Fabaceae</taxon>
        <taxon>Papilionoideae</taxon>
        <taxon>50 kb inversion clade</taxon>
        <taxon>NPAAA clade</taxon>
        <taxon>Hologalegina</taxon>
        <taxon>IRL clade</taxon>
        <taxon>Fabeae</taxon>
        <taxon>Vicia</taxon>
    </lineage>
</organism>
<reference evidence="1 2" key="1">
    <citation type="submission" date="2023-01" db="EMBL/GenBank/DDBJ databases">
        <authorList>
            <person name="Kreplak J."/>
        </authorList>
    </citation>
    <scope>NUCLEOTIDE SEQUENCE [LARGE SCALE GENOMIC DNA]</scope>
</reference>
<accession>A0AAV0YLY9</accession>
<evidence type="ECO:0000313" key="2">
    <source>
        <dbReference type="Proteomes" id="UP001157006"/>
    </source>
</evidence>
<dbReference type="AlphaFoldDB" id="A0AAV0YLY9"/>
<dbReference type="Proteomes" id="UP001157006">
    <property type="component" value="Chromosome 1L"/>
</dbReference>
<keyword evidence="2" id="KW-1185">Reference proteome</keyword>
<proteinExistence type="predicted"/>